<organism evidence="1 2">
    <name type="scientific">Xanthocytophaga flava</name>
    <dbReference type="NCBI Taxonomy" id="3048013"/>
    <lineage>
        <taxon>Bacteria</taxon>
        <taxon>Pseudomonadati</taxon>
        <taxon>Bacteroidota</taxon>
        <taxon>Cytophagia</taxon>
        <taxon>Cytophagales</taxon>
        <taxon>Rhodocytophagaceae</taxon>
        <taxon>Xanthocytophaga</taxon>
    </lineage>
</organism>
<gene>
    <name evidence="1" type="ORF">QNI16_38455</name>
</gene>
<evidence type="ECO:0000313" key="2">
    <source>
        <dbReference type="Proteomes" id="UP001241110"/>
    </source>
</evidence>
<reference evidence="1" key="1">
    <citation type="submission" date="2023-05" db="EMBL/GenBank/DDBJ databases">
        <authorList>
            <person name="Zhang X."/>
        </authorList>
    </citation>
    <scope>NUCLEOTIDE SEQUENCE</scope>
    <source>
        <strain evidence="1">YF14B1</strain>
    </source>
</reference>
<evidence type="ECO:0000313" key="1">
    <source>
        <dbReference type="EMBL" id="MDJ1486423.1"/>
    </source>
</evidence>
<dbReference type="Gene3D" id="2.130.10.10">
    <property type="entry name" value="YVTN repeat-like/Quinoprotein amine dehydrogenase"/>
    <property type="match status" value="1"/>
</dbReference>
<dbReference type="AlphaFoldDB" id="A0AAE3UDA9"/>
<dbReference type="EMBL" id="JASJOS010000041">
    <property type="protein sequence ID" value="MDJ1486423.1"/>
    <property type="molecule type" value="Genomic_DNA"/>
</dbReference>
<sequence length="303" mass="34222">MRKKQMLLVIILCLVIRISFAQHNFLQSKQAYLGQTLPGEQPVIFAKSMLLDSGIVLGKVQFSRDGKRFYYSFARHWFDHNGSGTKEIRFDKGKWQKPIVIASELTNPAFSPDESILYVGGKSGGLFKLDRTVAGWSSPKLWMQNDQYGIYNFQVATSGTCYLGSNGRNGSKKNWSTYDFSTMHVTQADTLIESLGLPLNTSGFDGDFYIAPDESYIIISAKETKDFECELWISFRKPDKTWTIPLSLGDKINAGLAHRFGQYVSPDGKYLFFTKGTSEKDCNIYWVKIDNTIAKLCRLAGVK</sequence>
<dbReference type="RefSeq" id="WP_313990003.1">
    <property type="nucleotide sequence ID" value="NZ_JASJOS010000041.1"/>
</dbReference>
<dbReference type="InterPro" id="IPR015943">
    <property type="entry name" value="WD40/YVTN_repeat-like_dom_sf"/>
</dbReference>
<name>A0AAE3UDA9_9BACT</name>
<dbReference type="SUPFAM" id="SSF82171">
    <property type="entry name" value="DPP6 N-terminal domain-like"/>
    <property type="match status" value="1"/>
</dbReference>
<proteinExistence type="predicted"/>
<dbReference type="Proteomes" id="UP001241110">
    <property type="component" value="Unassembled WGS sequence"/>
</dbReference>
<accession>A0AAE3UDA9</accession>
<protein>
    <submittedName>
        <fullName evidence="1">Uncharacterized protein</fullName>
    </submittedName>
</protein>
<comment type="caution">
    <text evidence="1">The sequence shown here is derived from an EMBL/GenBank/DDBJ whole genome shotgun (WGS) entry which is preliminary data.</text>
</comment>